<proteinExistence type="predicted"/>
<sequence>MLKRYVKQAPLIAQILANPTIKNATRMISDTDIELVLEILDILMPFDEATKKISGSLVIPLVAIIEALKNRSTKHSAAKILSQKLLDSLKDRSAKIL</sequence>
<dbReference type="OrthoDB" id="2438421at2759"/>
<evidence type="ECO:0000313" key="2">
    <source>
        <dbReference type="Proteomes" id="UP000499080"/>
    </source>
</evidence>
<comment type="caution">
    <text evidence="1">The sequence shown here is derived from an EMBL/GenBank/DDBJ whole genome shotgun (WGS) entry which is preliminary data.</text>
</comment>
<organism evidence="1 2">
    <name type="scientific">Araneus ventricosus</name>
    <name type="common">Orbweaver spider</name>
    <name type="synonym">Epeira ventricosa</name>
    <dbReference type="NCBI Taxonomy" id="182803"/>
    <lineage>
        <taxon>Eukaryota</taxon>
        <taxon>Metazoa</taxon>
        <taxon>Ecdysozoa</taxon>
        <taxon>Arthropoda</taxon>
        <taxon>Chelicerata</taxon>
        <taxon>Arachnida</taxon>
        <taxon>Araneae</taxon>
        <taxon>Araneomorphae</taxon>
        <taxon>Entelegynae</taxon>
        <taxon>Araneoidea</taxon>
        <taxon>Araneidae</taxon>
        <taxon>Araneus</taxon>
    </lineage>
</organism>
<gene>
    <name evidence="1" type="ORF">AVEN_26256_1</name>
</gene>
<dbReference type="Proteomes" id="UP000499080">
    <property type="component" value="Unassembled WGS sequence"/>
</dbReference>
<dbReference type="EMBL" id="BGPR01000023">
    <property type="protein sequence ID" value="GBL80829.1"/>
    <property type="molecule type" value="Genomic_DNA"/>
</dbReference>
<keyword evidence="2" id="KW-1185">Reference proteome</keyword>
<reference evidence="1 2" key="1">
    <citation type="journal article" date="2019" name="Sci. Rep.">
        <title>Orb-weaving spider Araneus ventricosus genome elucidates the spidroin gene catalogue.</title>
        <authorList>
            <person name="Kono N."/>
            <person name="Nakamura H."/>
            <person name="Ohtoshi R."/>
            <person name="Moran D.A.P."/>
            <person name="Shinohara A."/>
            <person name="Yoshida Y."/>
            <person name="Fujiwara M."/>
            <person name="Mori M."/>
            <person name="Tomita M."/>
            <person name="Arakawa K."/>
        </authorList>
    </citation>
    <scope>NUCLEOTIDE SEQUENCE [LARGE SCALE GENOMIC DNA]</scope>
</reference>
<protein>
    <submittedName>
        <fullName evidence="1">Uncharacterized protein</fullName>
    </submittedName>
</protein>
<accession>A0A4Y2ANH9</accession>
<dbReference type="AlphaFoldDB" id="A0A4Y2ANH9"/>
<name>A0A4Y2ANH9_ARAVE</name>
<evidence type="ECO:0000313" key="1">
    <source>
        <dbReference type="EMBL" id="GBL80829.1"/>
    </source>
</evidence>